<dbReference type="GO" id="GO:0032259">
    <property type="term" value="P:methylation"/>
    <property type="evidence" value="ECO:0007669"/>
    <property type="project" value="UniProtKB-KW"/>
</dbReference>
<evidence type="ECO:0000256" key="13">
    <source>
        <dbReference type="PROSITE-ProRule" id="PRU00509"/>
    </source>
</evidence>
<dbReference type="FunFam" id="3.90.120.10:FF:000001">
    <property type="entry name" value="DNA (cytosine-5)-methyltransferase"/>
    <property type="match status" value="1"/>
</dbReference>
<organism evidence="18 19">
    <name type="scientific">Amphibalanus amphitrite</name>
    <name type="common">Striped barnacle</name>
    <name type="synonym">Balanus amphitrite</name>
    <dbReference type="NCBI Taxonomy" id="1232801"/>
    <lineage>
        <taxon>Eukaryota</taxon>
        <taxon>Metazoa</taxon>
        <taxon>Ecdysozoa</taxon>
        <taxon>Arthropoda</taxon>
        <taxon>Crustacea</taxon>
        <taxon>Multicrustacea</taxon>
        <taxon>Cirripedia</taxon>
        <taxon>Thoracica</taxon>
        <taxon>Thoracicalcarea</taxon>
        <taxon>Balanomorpha</taxon>
        <taxon>Balanoidea</taxon>
        <taxon>Balanidae</taxon>
        <taxon>Amphibalaninae</taxon>
        <taxon>Amphibalanus</taxon>
    </lineage>
</organism>
<evidence type="ECO:0000313" key="19">
    <source>
        <dbReference type="Proteomes" id="UP000440578"/>
    </source>
</evidence>
<dbReference type="InterPro" id="IPR022702">
    <property type="entry name" value="Cytosine_MeTrfase1_RFD"/>
</dbReference>
<evidence type="ECO:0000256" key="9">
    <source>
        <dbReference type="ARBA" id="ARBA00023125"/>
    </source>
</evidence>
<dbReference type="EMBL" id="VIIS01000558">
    <property type="protein sequence ID" value="KAF0307592.1"/>
    <property type="molecule type" value="Genomic_DNA"/>
</dbReference>
<dbReference type="SMART" id="SM00439">
    <property type="entry name" value="BAH"/>
    <property type="match status" value="2"/>
</dbReference>
<dbReference type="SUPFAM" id="SSF53335">
    <property type="entry name" value="S-adenosyl-L-methionine-dependent methyltransferases"/>
    <property type="match status" value="1"/>
</dbReference>
<keyword evidence="9 11" id="KW-0238">DNA-binding</keyword>
<feature type="region of interest" description="Disordered" evidence="15">
    <location>
        <begin position="891"/>
        <end position="921"/>
    </location>
</feature>
<name>A0A6A4WNG8_AMPAM</name>
<proteinExistence type="inferred from homology"/>
<dbReference type="Gene3D" id="2.30.30.490">
    <property type="match status" value="2"/>
</dbReference>
<dbReference type="PIRSF" id="PIRSF037404">
    <property type="entry name" value="DNMT1"/>
    <property type="match status" value="1"/>
</dbReference>
<evidence type="ECO:0000259" key="17">
    <source>
        <dbReference type="PROSITE" id="PS51058"/>
    </source>
</evidence>
<evidence type="ECO:0000256" key="12">
    <source>
        <dbReference type="PIRSR" id="PIRSR037404-1"/>
    </source>
</evidence>
<dbReference type="Pfam" id="PF12047">
    <property type="entry name" value="DNMT1-RFD"/>
    <property type="match status" value="1"/>
</dbReference>
<feature type="compositionally biased region" description="Basic and acidic residues" evidence="15">
    <location>
        <begin position="36"/>
        <end position="49"/>
    </location>
</feature>
<dbReference type="Gene3D" id="3.90.120.10">
    <property type="entry name" value="DNA Methylase, subunit A, domain 2"/>
    <property type="match status" value="1"/>
</dbReference>
<dbReference type="InterPro" id="IPR050390">
    <property type="entry name" value="C5-Methyltransferase"/>
</dbReference>
<dbReference type="GO" id="GO:0008270">
    <property type="term" value="F:zinc ion binding"/>
    <property type="evidence" value="ECO:0007669"/>
    <property type="project" value="UniProtKB-KW"/>
</dbReference>
<dbReference type="PRINTS" id="PR00105">
    <property type="entry name" value="C5METTRFRASE"/>
</dbReference>
<feature type="compositionally biased region" description="Polar residues" evidence="15">
    <location>
        <begin position="126"/>
        <end position="135"/>
    </location>
</feature>
<comment type="subcellular location">
    <subcellularLocation>
        <location evidence="1 11">Nucleus</location>
    </subcellularLocation>
</comment>
<keyword evidence="19" id="KW-1185">Reference proteome</keyword>
<feature type="compositionally biased region" description="Acidic residues" evidence="15">
    <location>
        <begin position="484"/>
        <end position="497"/>
    </location>
</feature>
<dbReference type="InterPro" id="IPR043151">
    <property type="entry name" value="BAH_sf"/>
</dbReference>
<dbReference type="OrthoDB" id="6332066at2759"/>
<feature type="region of interest" description="Disordered" evidence="15">
    <location>
        <begin position="484"/>
        <end position="504"/>
    </location>
</feature>
<keyword evidence="5" id="KW-0479">Metal-binding</keyword>
<evidence type="ECO:0000256" key="15">
    <source>
        <dbReference type="SAM" id="MobiDB-lite"/>
    </source>
</evidence>
<dbReference type="PROSITE" id="PS51679">
    <property type="entry name" value="SAM_MT_C5"/>
    <property type="match status" value="1"/>
</dbReference>
<dbReference type="GO" id="GO:0003682">
    <property type="term" value="F:chromatin binding"/>
    <property type="evidence" value="ECO:0007669"/>
    <property type="project" value="UniProtKB-UniRule"/>
</dbReference>
<keyword evidence="4 11" id="KW-0949">S-adenosyl-L-methionine</keyword>
<keyword evidence="6" id="KW-0677">Repeat</keyword>
<feature type="compositionally biased region" description="Low complexity" evidence="15">
    <location>
        <begin position="1397"/>
        <end position="1410"/>
    </location>
</feature>
<evidence type="ECO:0000256" key="3">
    <source>
        <dbReference type="ARBA" id="ARBA00022679"/>
    </source>
</evidence>
<evidence type="ECO:0000256" key="2">
    <source>
        <dbReference type="ARBA" id="ARBA00022603"/>
    </source>
</evidence>
<dbReference type="InterPro" id="IPR018117">
    <property type="entry name" value="C5_DNA_meth_AS"/>
</dbReference>
<evidence type="ECO:0000259" key="16">
    <source>
        <dbReference type="PROSITE" id="PS51038"/>
    </source>
</evidence>
<evidence type="ECO:0000256" key="11">
    <source>
        <dbReference type="PIRNR" id="PIRNR037404"/>
    </source>
</evidence>
<dbReference type="Pfam" id="PF00145">
    <property type="entry name" value="DNA_methylase"/>
    <property type="match status" value="1"/>
</dbReference>
<sequence length="1464" mass="162390">MHSVDLENGGSTEVVGSSSPQASSRDKAVADIGEADDVHMKEIKTEKKTPPSTGVRRGRRRRGAASGGQITLTSFMAKSRRSQESQQANGSKKESGDIKENEEEEDQILKKVKTGINDNEKEKNSDSNGATQQARPVQALPARCGTCRQLLESPDTRTCQGHPDGAMDEYVALCDPRLALFTGEEEFVQECDERPQHKLTQFSIYDQHGHLCPFDSGLIERNVELLFSGYMKPIFEEDPSAENGVPCMNVGPINEWWTTGFDGGELALVGFTTACAEYYLMEPSPEYAPIMDSVREKIYMSKLVIEFVSDNMFATYEDLLNKLQTTVPPSGLGTDSFTEDCLLRHAQFVVDQVQSFDLAGGDEENQLLTTVCVRALIKLAGVTLGKRRAIRKVTRVKKPTAAPMTKATTTPLVSELFENFFKGQIQNDDKMKQGPRRTRCGVCEACQQPDCGECRHCKDMTKFGGSGRSKQCCINRRCPNMAIEEAEDSDGEEEDKEDPARTAEVPVHRPHRVRRQSLSCTWVDAPRGTHGGRTYYGAVDVNGERLSVSDCVVVESDVTGQLPYIARIEYLWETAGGQRYFHASWFCRGQDTLLGETAEPTELFVTDECEDMALDSITRQARVLDRSQAAGWFAARESSHVADNEADTFWFQKKYHPEFGRFEDVPPSPENSDGRLAFCVCCESLAIEEKRRTPTPLNKLEGDTNKHQTRYSQVRLRDEMYTVGECVFLQPEAFNLKPRQSWVGKKTKQFDLSQVDEEMYPEYYRKQTSYVKGSNEETPEPFRIGRITEIFTDRTGEVFIRVTKFYRPEDTFRGAEGSVHNDLHMLYYSGEEVSVPFRLVAGRCHVVYGENLSTTPEEYRRSGPHRFYFTEAYDTTERKFVEPPPVARRMGLVGKGRGKGKGAAADRSAPPPATPPDHPTVTPLRTLDVFAGCGGLSEGLHQVGVAKSLWAIEVNQPAANAYRLNNPQATVFSDDCNQLLQLAIDGAELNASGQRLPRPGEVDLLCGGPPCQGFSGMNRFNSRQYSQFKNSLIVSFLSFCDFYRPKYFILENVRNFVSYKANMVLRLTLACLLKMGYQCGFGVLQAGNYGVPQTRRRAIILASAPGYRLPLYPEPQHVFSLRASSLAVVMEDTKYISTCQWIKSAPYRTVTVRDAMSDLPEIRNGEKHEQMAYDRDAASHFQRMMRAGATETTVLRDHVCKEMAPLIEARIRHVPTAPGSDWRDLPNLAVRLSDGSTSRVLLYTHHDKKNGRSAGGRLRGVCACAGGRPCDPADRQYGTLLPWCLPHTGNRHNHWAGLYGRLEWDGFFSTTVTNPEPMGKQGRVLHPEQHRVVSVRECARSQGFPDSYRFFGTTLEKHRQIGNAVPPPMAAAIGREILQSLVKSGKATYDDRAVAEGGSRPGSSAANRGGAAEGAGDSRPGSSAEGMVGSDDGSRPGSSAEGMVVSDDGSRPGSSADGRVGVDC</sequence>
<protein>
    <recommendedName>
        <fullName evidence="11">DNA (cytosine-5)-methyltransferase</fullName>
        <ecNumber evidence="11">2.1.1.37</ecNumber>
    </recommendedName>
</protein>
<feature type="domain" description="BAH" evidence="16">
    <location>
        <begin position="761"/>
        <end position="884"/>
    </location>
</feature>
<gene>
    <name evidence="18" type="primary">DNMT1_1</name>
    <name evidence="18" type="ORF">FJT64_000244</name>
</gene>
<evidence type="ECO:0000256" key="4">
    <source>
        <dbReference type="ARBA" id="ARBA00022691"/>
    </source>
</evidence>
<dbReference type="FunFam" id="1.10.10.2230:FF:000001">
    <property type="entry name" value="DNA (cytosine-5)-methyltransferase"/>
    <property type="match status" value="1"/>
</dbReference>
<dbReference type="GO" id="GO:0003677">
    <property type="term" value="F:DNA binding"/>
    <property type="evidence" value="ECO:0007669"/>
    <property type="project" value="UniProtKB-KW"/>
</dbReference>
<dbReference type="GO" id="GO:0006346">
    <property type="term" value="P:DNA methylation-dependent constitutive heterochromatin formation"/>
    <property type="evidence" value="ECO:0007669"/>
    <property type="project" value="InterPro"/>
</dbReference>
<comment type="similarity">
    <text evidence="11 14">Belongs to the class I-like SAM-binding methyltransferase superfamily. C5-methyltransferase family.</text>
</comment>
<dbReference type="CDD" id="cd04760">
    <property type="entry name" value="BAH_Dnmt1_I"/>
    <property type="match status" value="1"/>
</dbReference>
<dbReference type="PROSITE" id="PS00094">
    <property type="entry name" value="C5_MTASE_1"/>
    <property type="match status" value="1"/>
</dbReference>
<feature type="domain" description="BAH" evidence="16">
    <location>
        <begin position="544"/>
        <end position="666"/>
    </location>
</feature>
<dbReference type="EC" id="2.1.1.37" evidence="11"/>
<keyword evidence="8" id="KW-0862">Zinc</keyword>
<dbReference type="GO" id="GO:0005634">
    <property type="term" value="C:nucleus"/>
    <property type="evidence" value="ECO:0007669"/>
    <property type="project" value="UniProtKB-SubCell"/>
</dbReference>
<dbReference type="PROSITE" id="PS51058">
    <property type="entry name" value="ZF_CXXC"/>
    <property type="match status" value="1"/>
</dbReference>
<dbReference type="PANTHER" id="PTHR10629:SF52">
    <property type="entry name" value="DNA (CYTOSINE-5)-METHYLTRANSFERASE 1"/>
    <property type="match status" value="1"/>
</dbReference>
<evidence type="ECO:0000313" key="18">
    <source>
        <dbReference type="EMBL" id="KAF0307593.1"/>
    </source>
</evidence>
<dbReference type="Proteomes" id="UP000440578">
    <property type="component" value="Unassembled WGS sequence"/>
</dbReference>
<feature type="region of interest" description="Disordered" evidence="15">
    <location>
        <begin position="1393"/>
        <end position="1464"/>
    </location>
</feature>
<feature type="region of interest" description="Disordered" evidence="15">
    <location>
        <begin position="1"/>
        <end position="137"/>
    </location>
</feature>
<feature type="active site" evidence="12 14">
    <location>
        <position position="1011"/>
    </location>
</feature>
<accession>A0A6A4WNG8</accession>
<comment type="catalytic activity">
    <reaction evidence="11">
        <text>a 2'-deoxycytidine in DNA + S-adenosyl-L-methionine = a 5-methyl-2'-deoxycytidine in DNA + S-adenosyl-L-homocysteine + H(+)</text>
        <dbReference type="Rhea" id="RHEA:13681"/>
        <dbReference type="Rhea" id="RHEA-COMP:11369"/>
        <dbReference type="Rhea" id="RHEA-COMP:11370"/>
        <dbReference type="ChEBI" id="CHEBI:15378"/>
        <dbReference type="ChEBI" id="CHEBI:57856"/>
        <dbReference type="ChEBI" id="CHEBI:59789"/>
        <dbReference type="ChEBI" id="CHEBI:85452"/>
        <dbReference type="ChEBI" id="CHEBI:85454"/>
        <dbReference type="EC" id="2.1.1.37"/>
    </reaction>
</comment>
<dbReference type="Gene3D" id="1.10.10.2230">
    <property type="match status" value="1"/>
</dbReference>
<feature type="compositionally biased region" description="Pro residues" evidence="15">
    <location>
        <begin position="909"/>
        <end position="918"/>
    </location>
</feature>
<dbReference type="InterPro" id="IPR001525">
    <property type="entry name" value="C5_MeTfrase"/>
</dbReference>
<dbReference type="PROSITE" id="PS51038">
    <property type="entry name" value="BAH"/>
    <property type="match status" value="2"/>
</dbReference>
<keyword evidence="3 11" id="KW-0808">Transferase</keyword>
<dbReference type="InterPro" id="IPR001025">
    <property type="entry name" value="BAH_dom"/>
</dbReference>
<dbReference type="FunFam" id="3.40.50.150:FF:000036">
    <property type="entry name" value="DNA (cytosine-5)-methyltransferase"/>
    <property type="match status" value="1"/>
</dbReference>
<reference evidence="18 19" key="1">
    <citation type="submission" date="2019-07" db="EMBL/GenBank/DDBJ databases">
        <title>Draft genome assembly of a fouling barnacle, Amphibalanus amphitrite (Darwin, 1854): The first reference genome for Thecostraca.</title>
        <authorList>
            <person name="Kim W."/>
        </authorList>
    </citation>
    <scope>NUCLEOTIDE SEQUENCE [LARGE SCALE GENOMIC DNA]</scope>
    <source>
        <strain evidence="18">SNU_AA5</strain>
        <tissue evidence="18">Soma without cirri and trophi</tissue>
    </source>
</reference>
<keyword evidence="10 11" id="KW-0539">Nucleus</keyword>
<evidence type="ECO:0000256" key="14">
    <source>
        <dbReference type="PROSITE-ProRule" id="PRU01016"/>
    </source>
</evidence>
<dbReference type="InterPro" id="IPR031303">
    <property type="entry name" value="C5_meth_CS"/>
</dbReference>
<dbReference type="InterPro" id="IPR029063">
    <property type="entry name" value="SAM-dependent_MTases_sf"/>
</dbReference>
<evidence type="ECO:0000256" key="8">
    <source>
        <dbReference type="ARBA" id="ARBA00022833"/>
    </source>
</evidence>
<feature type="domain" description="CXXC-type" evidence="17">
    <location>
        <begin position="433"/>
        <end position="479"/>
    </location>
</feature>
<dbReference type="PANTHER" id="PTHR10629">
    <property type="entry name" value="CYTOSINE-SPECIFIC METHYLTRANSFERASE"/>
    <property type="match status" value="1"/>
</dbReference>
<dbReference type="EMBL" id="VIIS01000558">
    <property type="protein sequence ID" value="KAF0307593.1"/>
    <property type="molecule type" value="Genomic_DNA"/>
</dbReference>
<dbReference type="InterPro" id="IPR002857">
    <property type="entry name" value="Znf_CXXC"/>
</dbReference>
<dbReference type="GO" id="GO:0044027">
    <property type="term" value="P:negative regulation of gene expression via chromosomal CpG island methylation"/>
    <property type="evidence" value="ECO:0007669"/>
    <property type="project" value="TreeGrafter"/>
</dbReference>
<evidence type="ECO:0000256" key="7">
    <source>
        <dbReference type="ARBA" id="ARBA00022771"/>
    </source>
</evidence>
<dbReference type="GO" id="GO:0003886">
    <property type="term" value="F:DNA (cytosine-5-)-methyltransferase activity"/>
    <property type="evidence" value="ECO:0007669"/>
    <property type="project" value="UniProtKB-UniRule"/>
</dbReference>
<evidence type="ECO:0000256" key="10">
    <source>
        <dbReference type="ARBA" id="ARBA00023242"/>
    </source>
</evidence>
<keyword evidence="2 11" id="KW-0489">Methyltransferase</keyword>
<keyword evidence="7 13" id="KW-0863">Zinc-finger</keyword>
<evidence type="ECO:0000256" key="6">
    <source>
        <dbReference type="ARBA" id="ARBA00022737"/>
    </source>
</evidence>
<dbReference type="Gene3D" id="3.40.50.150">
    <property type="entry name" value="Vaccinia Virus protein VP39"/>
    <property type="match status" value="1"/>
</dbReference>
<dbReference type="Pfam" id="PF02008">
    <property type="entry name" value="zf-CXXC"/>
    <property type="match status" value="1"/>
</dbReference>
<evidence type="ECO:0000256" key="5">
    <source>
        <dbReference type="ARBA" id="ARBA00022723"/>
    </source>
</evidence>
<comment type="caution">
    <text evidence="18">The sequence shown here is derived from an EMBL/GenBank/DDBJ whole genome shotgun (WGS) entry which is preliminary data.</text>
</comment>
<evidence type="ECO:0000256" key="1">
    <source>
        <dbReference type="ARBA" id="ARBA00004123"/>
    </source>
</evidence>
<dbReference type="Pfam" id="PF01426">
    <property type="entry name" value="BAH"/>
    <property type="match status" value="2"/>
</dbReference>
<dbReference type="PROSITE" id="PS00095">
    <property type="entry name" value="C5_MTASE_2"/>
    <property type="match status" value="1"/>
</dbReference>
<feature type="compositionally biased region" description="Polar residues" evidence="15">
    <location>
        <begin position="9"/>
        <end position="23"/>
    </location>
</feature>